<organism evidence="7 8">
    <name type="scientific">Acidithiobacillus thiooxidans</name>
    <name type="common">Thiobacillus thiooxidans</name>
    <dbReference type="NCBI Taxonomy" id="930"/>
    <lineage>
        <taxon>Bacteria</taxon>
        <taxon>Pseudomonadati</taxon>
        <taxon>Pseudomonadota</taxon>
        <taxon>Acidithiobacillia</taxon>
        <taxon>Acidithiobacillales</taxon>
        <taxon>Acidithiobacillaceae</taxon>
        <taxon>Acidithiobacillus</taxon>
    </lineage>
</organism>
<dbReference type="Proteomes" id="UP000094893">
    <property type="component" value="Unassembled WGS sequence"/>
</dbReference>
<proteinExistence type="inferred from homology"/>
<dbReference type="OrthoDB" id="9796789at2"/>
<dbReference type="GO" id="GO:0005576">
    <property type="term" value="C:extracellular region"/>
    <property type="evidence" value="ECO:0007669"/>
    <property type="project" value="UniProtKB-SubCell"/>
</dbReference>
<comment type="function">
    <text evidence="3">Flagellin is the subunit protein which polymerizes to form the filaments of bacterial flagella.</text>
</comment>
<dbReference type="InterPro" id="IPR001492">
    <property type="entry name" value="Flagellin"/>
</dbReference>
<dbReference type="Gene3D" id="6.10.10.10">
    <property type="entry name" value="Flagellar export chaperone, C-terminal domain"/>
    <property type="match status" value="1"/>
</dbReference>
<dbReference type="PANTHER" id="PTHR42792">
    <property type="entry name" value="FLAGELLIN"/>
    <property type="match status" value="1"/>
</dbReference>
<keyword evidence="3" id="KW-0964">Secreted</keyword>
<dbReference type="PRINTS" id="PR00207">
    <property type="entry name" value="FLAGELLIN"/>
</dbReference>
<sequence length="752" mass="77302">MAISGVINTNTSTLNTLDALNGTQGGLDTYLQQLSTGKRINSPADNPADYAIAQRFQTQINGLNQAIANGNQGVSLVQTATGAVQNQINLLQQIRTTAVQAANASNTTSDRQALQGVVSELLAQVQTIATQTQFNGQNLLDGTFAGTAFQVGANSNQIINAAVGNAQTSAMGDHIPAVSPYSDSYGCNGSFVSGGFAPGGAFTITPAQTSAYFTFSGGSYDFYIFRGLQNGGEIGSKIKVTLTGNPPDTQELNKMAAAISSAGIKISGTTQLVNGTPVLKLTYPANDKDISFSGPPYVTSGSYDYNSQTNEITVTLPDSAPHLNSLLSAVNQNVVSVTKTGSSTQLTYPASGQRYAFIEDSNITQNPPIINSSSGSITYTQNNGGSAMAPDSTGMFQEVHIENDAFSSRGTLITSNTPASEAIIPPNTYYGSFSSGTGSSGLSIQGPFGSAQVDVNTETESAASITTAVNAVSQQTGVKARAYTSASFLVATGSYTFTLSNGSSGLPRNAVNISASVNNAANGQPNLNALLTAVNQHTAVTGIAASSRVINGKPELILTNANGENINISAGLANGQLASTALAAGSTGSLQAVSGSTQALIGYPINSGSHAALIQGAVQFASASAYRINNGDMIGFSSQVSRLQSGSALADIDVSTQEGAQRTITIVDQALNYLNQQASELGATQTRIQVSVVNDQSSATNMQSAQSTVQDASIAQATSQLTKYQILQQAGISTLAQENALQQAYLKLLPSG</sequence>
<dbReference type="InterPro" id="IPR046358">
    <property type="entry name" value="Flagellin_C"/>
</dbReference>
<evidence type="ECO:0000313" key="7">
    <source>
        <dbReference type="EMBL" id="OCX76009.1"/>
    </source>
</evidence>
<reference evidence="7 8" key="1">
    <citation type="journal article" date="2016" name="Int. J. Mol. Sci.">
        <title>Comparative genomics of the extreme acidophile Acidithiobacillus thiooxidans reveals intraspecific divergence and niche adaptation.</title>
        <authorList>
            <person name="Zhang X."/>
            <person name="Feng X."/>
            <person name="Tao J."/>
            <person name="Ma L."/>
            <person name="Xiao Y."/>
            <person name="Liang Y."/>
            <person name="Liu X."/>
            <person name="Yin H."/>
        </authorList>
    </citation>
    <scope>NUCLEOTIDE SEQUENCE [LARGE SCALE GENOMIC DNA]</scope>
    <source>
        <strain evidence="7 8">A02</strain>
        <strain evidence="6">DXS-W</strain>
    </source>
</reference>
<evidence type="ECO:0000259" key="4">
    <source>
        <dbReference type="Pfam" id="PF00669"/>
    </source>
</evidence>
<dbReference type="InterPro" id="IPR042187">
    <property type="entry name" value="Flagellin_C_sub2"/>
</dbReference>
<comment type="caution">
    <text evidence="7">The sequence shown here is derived from an EMBL/GenBank/DDBJ whole genome shotgun (WGS) entry which is preliminary data.</text>
</comment>
<evidence type="ECO:0000256" key="2">
    <source>
        <dbReference type="ARBA" id="ARBA00023143"/>
    </source>
</evidence>
<keyword evidence="2 3" id="KW-0975">Bacterial flagellum</keyword>
<dbReference type="Proteomes" id="UP000095008">
    <property type="component" value="Unassembled WGS sequence"/>
</dbReference>
<feature type="domain" description="Flagellin N-terminal" evidence="4">
    <location>
        <begin position="7"/>
        <end position="144"/>
    </location>
</feature>
<evidence type="ECO:0000259" key="5">
    <source>
        <dbReference type="Pfam" id="PF00700"/>
    </source>
</evidence>
<dbReference type="STRING" id="930.GCA_002079865_03289"/>
<dbReference type="GO" id="GO:0005198">
    <property type="term" value="F:structural molecule activity"/>
    <property type="evidence" value="ECO:0007669"/>
    <property type="project" value="UniProtKB-UniRule"/>
</dbReference>
<dbReference type="GO" id="GO:0009288">
    <property type="term" value="C:bacterial-type flagellum"/>
    <property type="evidence" value="ECO:0007669"/>
    <property type="project" value="UniProtKB-SubCell"/>
</dbReference>
<dbReference type="Pfam" id="PF00669">
    <property type="entry name" value="Flagellin_N"/>
    <property type="match status" value="1"/>
</dbReference>
<evidence type="ECO:0000313" key="8">
    <source>
        <dbReference type="Proteomes" id="UP000094893"/>
    </source>
</evidence>
<evidence type="ECO:0000313" key="9">
    <source>
        <dbReference type="Proteomes" id="UP000095008"/>
    </source>
</evidence>
<dbReference type="Pfam" id="PF00700">
    <property type="entry name" value="Flagellin_C"/>
    <property type="match status" value="1"/>
</dbReference>
<dbReference type="InterPro" id="IPR001029">
    <property type="entry name" value="Flagellin_N"/>
</dbReference>
<protein>
    <recommendedName>
        <fullName evidence="3">Flagellin</fullName>
    </recommendedName>
</protein>
<dbReference type="EMBL" id="LWSA01000031">
    <property type="protein sequence ID" value="OCX76009.1"/>
    <property type="molecule type" value="Genomic_DNA"/>
</dbReference>
<dbReference type="Gene3D" id="1.20.1330.10">
    <property type="entry name" value="f41 fragment of flagellin, N-terminal domain"/>
    <property type="match status" value="2"/>
</dbReference>
<gene>
    <name evidence="6" type="ORF">A6M23_14925</name>
    <name evidence="7" type="ORF">A6P07_03775</name>
</gene>
<dbReference type="RefSeq" id="WP_024892690.1">
    <property type="nucleotide sequence ID" value="NZ_LWRY01000192.1"/>
</dbReference>
<evidence type="ECO:0000313" key="6">
    <source>
        <dbReference type="EMBL" id="OCX69785.1"/>
    </source>
</evidence>
<comment type="similarity">
    <text evidence="1 3">Belongs to the bacterial flagellin family.</text>
</comment>
<comment type="subcellular location">
    <subcellularLocation>
        <location evidence="3">Secreted</location>
    </subcellularLocation>
    <subcellularLocation>
        <location evidence="3">Bacterial flagellum</location>
    </subcellularLocation>
</comment>
<dbReference type="PANTHER" id="PTHR42792:SF2">
    <property type="entry name" value="FLAGELLIN"/>
    <property type="match status" value="1"/>
</dbReference>
<dbReference type="SUPFAM" id="SSF64518">
    <property type="entry name" value="Phase 1 flagellin"/>
    <property type="match status" value="1"/>
</dbReference>
<name>A0A1C2IJ18_ACITH</name>
<evidence type="ECO:0000256" key="3">
    <source>
        <dbReference type="RuleBase" id="RU362073"/>
    </source>
</evidence>
<feature type="domain" description="Flagellin C-terminal" evidence="5">
    <location>
        <begin position="664"/>
        <end position="749"/>
    </location>
</feature>
<dbReference type="EMBL" id="LWRY01000192">
    <property type="protein sequence ID" value="OCX69785.1"/>
    <property type="molecule type" value="Genomic_DNA"/>
</dbReference>
<keyword evidence="9" id="KW-1185">Reference proteome</keyword>
<dbReference type="AlphaFoldDB" id="A0A1C2IJ18"/>
<accession>A0A1C2IJ18</accession>
<evidence type="ECO:0000256" key="1">
    <source>
        <dbReference type="ARBA" id="ARBA00005709"/>
    </source>
</evidence>